<comment type="caution">
    <text evidence="2">The sequence shown here is derived from an EMBL/GenBank/DDBJ whole genome shotgun (WGS) entry which is preliminary data.</text>
</comment>
<protein>
    <recommendedName>
        <fullName evidence="4">DUF2798 domain-containing protein</fullName>
    </recommendedName>
</protein>
<dbReference type="Proteomes" id="UP000824124">
    <property type="component" value="Unassembled WGS sequence"/>
</dbReference>
<evidence type="ECO:0000256" key="1">
    <source>
        <dbReference type="SAM" id="Phobius"/>
    </source>
</evidence>
<proteinExistence type="predicted"/>
<reference evidence="2" key="1">
    <citation type="submission" date="2020-10" db="EMBL/GenBank/DDBJ databases">
        <authorList>
            <person name="Gilroy R."/>
        </authorList>
    </citation>
    <scope>NUCLEOTIDE SEQUENCE</scope>
    <source>
        <strain evidence="2">2830</strain>
    </source>
</reference>
<evidence type="ECO:0000313" key="3">
    <source>
        <dbReference type="Proteomes" id="UP000824124"/>
    </source>
</evidence>
<dbReference type="InterPro" id="IPR021529">
    <property type="entry name" value="DUF2798"/>
</dbReference>
<organism evidence="2 3">
    <name type="scientific">Candidatus Avidehalobacter gallistercoris</name>
    <dbReference type="NCBI Taxonomy" id="2840694"/>
    <lineage>
        <taxon>Bacteria</taxon>
        <taxon>Bacillati</taxon>
        <taxon>Bacillota</taxon>
        <taxon>Clostridia</taxon>
        <taxon>Eubacteriales</taxon>
        <taxon>Peptococcaceae</taxon>
        <taxon>Peptococcaceae incertae sedis</taxon>
        <taxon>Candidatus Avidehalobacter</taxon>
    </lineage>
</organism>
<sequence>MKKWTFGVLMAAFMTYGMEVYNAVLRQGGFAPELLLPSWQTAFIVPLVMLVQLVFGGPAAASLQKHLLKGRKLAGGRQLLVNQLCMVLFMCPAMSLAAVFIFKGGLQPEFFTVWGRTVLFNAPMALAWQIMVAGPVVRFLVGLLPEHEFGLKRAAQRQNM</sequence>
<reference evidence="2" key="2">
    <citation type="journal article" date="2021" name="PeerJ">
        <title>Extensive microbial diversity within the chicken gut microbiome revealed by metagenomics and culture.</title>
        <authorList>
            <person name="Gilroy R."/>
            <person name="Ravi A."/>
            <person name="Getino M."/>
            <person name="Pursley I."/>
            <person name="Horton D.L."/>
            <person name="Alikhan N.F."/>
            <person name="Baker D."/>
            <person name="Gharbi K."/>
            <person name="Hall N."/>
            <person name="Watson M."/>
            <person name="Adriaenssens E.M."/>
            <person name="Foster-Nyarko E."/>
            <person name="Jarju S."/>
            <person name="Secka A."/>
            <person name="Antonio M."/>
            <person name="Oren A."/>
            <person name="Chaudhuri R.R."/>
            <person name="La Ragione R."/>
            <person name="Hildebrand F."/>
            <person name="Pallen M.J."/>
        </authorList>
    </citation>
    <scope>NUCLEOTIDE SEQUENCE</scope>
    <source>
        <strain evidence="2">2830</strain>
    </source>
</reference>
<keyword evidence="1" id="KW-1133">Transmembrane helix</keyword>
<accession>A0A9D1HJK1</accession>
<evidence type="ECO:0000313" key="2">
    <source>
        <dbReference type="EMBL" id="HIU10240.1"/>
    </source>
</evidence>
<evidence type="ECO:0008006" key="4">
    <source>
        <dbReference type="Google" id="ProtNLM"/>
    </source>
</evidence>
<keyword evidence="1" id="KW-0472">Membrane</keyword>
<keyword evidence="1" id="KW-0812">Transmembrane</keyword>
<dbReference type="AlphaFoldDB" id="A0A9D1HJK1"/>
<dbReference type="Pfam" id="PF11391">
    <property type="entry name" value="DUF2798"/>
    <property type="match status" value="1"/>
</dbReference>
<feature type="transmembrane region" description="Helical" evidence="1">
    <location>
        <begin position="84"/>
        <end position="106"/>
    </location>
</feature>
<feature type="transmembrane region" description="Helical" evidence="1">
    <location>
        <begin position="41"/>
        <end position="63"/>
    </location>
</feature>
<name>A0A9D1HJK1_9FIRM</name>
<feature type="transmembrane region" description="Helical" evidence="1">
    <location>
        <begin position="126"/>
        <end position="144"/>
    </location>
</feature>
<dbReference type="EMBL" id="DVMH01000018">
    <property type="protein sequence ID" value="HIU10240.1"/>
    <property type="molecule type" value="Genomic_DNA"/>
</dbReference>
<gene>
    <name evidence="2" type="ORF">IAB00_03200</name>
</gene>